<feature type="domain" description="RecF/RecN/SMC N-terminal" evidence="8">
    <location>
        <begin position="27"/>
        <end position="1153"/>
    </location>
</feature>
<comment type="function">
    <text evidence="6">Required for chromosome condensation and partitioning.</text>
</comment>
<proteinExistence type="inferred from homology"/>
<evidence type="ECO:0000256" key="2">
    <source>
        <dbReference type="ARBA" id="ARBA00022741"/>
    </source>
</evidence>
<evidence type="ECO:0000256" key="6">
    <source>
        <dbReference type="HAMAP-Rule" id="MF_01894"/>
    </source>
</evidence>
<keyword evidence="5 6" id="KW-0238">DNA-binding</keyword>
<dbReference type="Gene3D" id="3.40.50.300">
    <property type="entry name" value="P-loop containing nucleotide triphosphate hydrolases"/>
    <property type="match status" value="2"/>
</dbReference>
<protein>
    <recommendedName>
        <fullName evidence="6">Chromosome partition protein Smc</fullName>
    </recommendedName>
</protein>
<comment type="subcellular location">
    <subcellularLocation>
        <location evidence="6">Cytoplasm</location>
    </subcellularLocation>
</comment>
<feature type="region of interest" description="Disordered" evidence="7">
    <location>
        <begin position="1"/>
        <end position="22"/>
    </location>
</feature>
<keyword evidence="1 6" id="KW-0963">Cytoplasm</keyword>
<evidence type="ECO:0000256" key="4">
    <source>
        <dbReference type="ARBA" id="ARBA00023054"/>
    </source>
</evidence>
<comment type="subunit">
    <text evidence="6">Homodimer.</text>
</comment>
<dbReference type="HAMAP" id="MF_01894">
    <property type="entry name" value="Smc_prok"/>
    <property type="match status" value="1"/>
</dbReference>
<keyword evidence="10" id="KW-1185">Reference proteome</keyword>
<dbReference type="PIRSF" id="PIRSF005719">
    <property type="entry name" value="SMC"/>
    <property type="match status" value="1"/>
</dbReference>
<comment type="caution">
    <text evidence="9">The sequence shown here is derived from an EMBL/GenBank/DDBJ whole genome shotgun (WGS) entry which is preliminary data.</text>
</comment>
<feature type="coiled-coil region" evidence="6">
    <location>
        <begin position="203"/>
        <end position="237"/>
    </location>
</feature>
<dbReference type="InterPro" id="IPR003395">
    <property type="entry name" value="RecF/RecN/SMC_N"/>
</dbReference>
<keyword evidence="2 6" id="KW-0547">Nucleotide-binding</keyword>
<name>A0ABR6NIT1_9SPHN</name>
<dbReference type="EMBL" id="JACHKA010000001">
    <property type="protein sequence ID" value="MBB5987179.1"/>
    <property type="molecule type" value="Genomic_DNA"/>
</dbReference>
<evidence type="ECO:0000313" key="10">
    <source>
        <dbReference type="Proteomes" id="UP001138540"/>
    </source>
</evidence>
<comment type="domain">
    <text evidence="6">Contains large globular domains required for ATP hydrolysis at each terminus and a third globular domain forming a flexible hinge near the middle of the molecule. These domains are separated by coiled-coil structures.</text>
</comment>
<keyword evidence="4 6" id="KW-0175">Coiled coil</keyword>
<dbReference type="SUPFAM" id="SSF52540">
    <property type="entry name" value="P-loop containing nucleoside triphosphate hydrolases"/>
    <property type="match status" value="1"/>
</dbReference>
<evidence type="ECO:0000313" key="9">
    <source>
        <dbReference type="EMBL" id="MBB5987179.1"/>
    </source>
</evidence>
<evidence type="ECO:0000256" key="7">
    <source>
        <dbReference type="SAM" id="MobiDB-lite"/>
    </source>
</evidence>
<comment type="similarity">
    <text evidence="6">Belongs to the SMC family.</text>
</comment>
<reference evidence="9 10" key="1">
    <citation type="submission" date="2020-08" db="EMBL/GenBank/DDBJ databases">
        <title>Exploring microbial biodiversity for novel pathways involved in the catabolism of aromatic compounds derived from lignin.</title>
        <authorList>
            <person name="Elkins J."/>
        </authorList>
    </citation>
    <scope>NUCLEOTIDE SEQUENCE [LARGE SCALE GENOMIC DNA]</scope>
    <source>
        <strain evidence="9 10">B1D3A</strain>
    </source>
</reference>
<dbReference type="InterPro" id="IPR027417">
    <property type="entry name" value="P-loop_NTPase"/>
</dbReference>
<accession>A0ABR6NIT1</accession>
<keyword evidence="3 6" id="KW-0067">ATP-binding</keyword>
<evidence type="ECO:0000256" key="3">
    <source>
        <dbReference type="ARBA" id="ARBA00022840"/>
    </source>
</evidence>
<evidence type="ECO:0000259" key="8">
    <source>
        <dbReference type="Pfam" id="PF02463"/>
    </source>
</evidence>
<sequence>MDAAGAQGGAIDPAPETAGGPGRAMELRRLKLTGFKSFVEPTELRIEIGLTGIVGPNGCGKSNLLEAIRWVMGESSPKSMRGGGMDDVIFAGTATRPARDFAEVSLLAVQPPGTVLPSIDLGPEGELEVVRRIERGAGSAYRANGRDVRAKDVSLIFADAATGPHSPALVSQGKIAAVIAARPAERRAMLEEAAGIAGLHVRRKDAEQKLRASAANLARLDDILAEMDVRAASLRRQARAAERYTELSEKIQLAEGRALFARYREAAQAADQAARDAETAEALVRTAQEAQAAIAGEAQQAIDALAQARATANSAREAAAEARFRLERLSSERDEFVRRIADLEGQLARMAQDQEREGALAIDAAGAIERLQAEETTLAQRLKEARASLPAFAARLAEAERASRDSEVSLAQAMARLAGEQAERRVAEAGLATARQKLARAQGEVERIATALAQLPDPAPLAERQGAAEQARTQALADRANAEQLMAAAALARETQTEAVATQQRVLAAAKATAAALDSEARALEKGLEGAGKGDRAIDSIGVDPGYERALAAALGDDLQAALGENGRARWSGAAITTDDPPLPADCEPLAAHVRAPDALARRLAQIAVAPEDGGQPLHVGQRLVTLDGRLRRWDGFVAQEGGAAAAERLIRINRLEAIARERPGIVAAVDAAGQALAAAEEALRQANAQERAARAAASAAEDAARGAERTLAEVATMLERVAGRRADLDRRAAEAAADHAAAEQDMTGARAALDALPQGEETAAEVALFKTAAERCRAAIGQVQAEQTMVERAIGTDEERHKAIRAEVSGWRARAGDAARRIADMKARAETLGNDLAAIRGRPEALSAELDALAVSAREGAERAEEARLAEAAAQDALSAAEKRLAAANEALSAAREARAGALARAEHAVARRKDIGQACGERFACPPPVLPGKLGFASEEVGHAADEQARHDRLVLDRARLGPVNLVAAAELAELEETQSKSRAESEELTTAINQLRGSIGHLNREGRQRLLAAFEAVNGHFQRLFTTLFEGGSAHLELIESDDPLEAGLEIMAQPPGKRLTTLTLLSGGEQALTAVALIFGLFLTNPAPICVLDEVDAPLDDANIERFCGLLDQMVRDTATRYLIVTHNAVTMSRMHRLFGVTMVEHGVSRLVSVDLQAAEELLAAE</sequence>
<feature type="coiled-coil region" evidence="6">
    <location>
        <begin position="670"/>
        <end position="746"/>
    </location>
</feature>
<gene>
    <name evidence="6" type="primary">smc</name>
    <name evidence="9" type="ORF">HNP60_003153</name>
</gene>
<dbReference type="InterPro" id="IPR024704">
    <property type="entry name" value="SMC"/>
</dbReference>
<dbReference type="PANTHER" id="PTHR18937">
    <property type="entry name" value="STRUCTURAL MAINTENANCE OF CHROMOSOMES SMC FAMILY MEMBER"/>
    <property type="match status" value="1"/>
</dbReference>
<dbReference type="NCBIfam" id="TIGR02168">
    <property type="entry name" value="SMC_prok_B"/>
    <property type="match status" value="1"/>
</dbReference>
<feature type="binding site" evidence="6">
    <location>
        <begin position="56"/>
        <end position="63"/>
    </location>
    <ligand>
        <name>ATP</name>
        <dbReference type="ChEBI" id="CHEBI:30616"/>
    </ligand>
</feature>
<feature type="coiled-coil region" evidence="6">
    <location>
        <begin position="865"/>
        <end position="899"/>
    </location>
</feature>
<feature type="coiled-coil region" evidence="6">
    <location>
        <begin position="263"/>
        <end position="402"/>
    </location>
</feature>
<evidence type="ECO:0000256" key="5">
    <source>
        <dbReference type="ARBA" id="ARBA00023125"/>
    </source>
</evidence>
<organism evidence="9 10">
    <name type="scientific">Sphingobium lignivorans</name>
    <dbReference type="NCBI Taxonomy" id="2735886"/>
    <lineage>
        <taxon>Bacteria</taxon>
        <taxon>Pseudomonadati</taxon>
        <taxon>Pseudomonadota</taxon>
        <taxon>Alphaproteobacteria</taxon>
        <taxon>Sphingomonadales</taxon>
        <taxon>Sphingomonadaceae</taxon>
        <taxon>Sphingobium</taxon>
    </lineage>
</organism>
<dbReference type="Pfam" id="PF02463">
    <property type="entry name" value="SMC_N"/>
    <property type="match status" value="1"/>
</dbReference>
<dbReference type="Proteomes" id="UP001138540">
    <property type="component" value="Unassembled WGS sequence"/>
</dbReference>
<evidence type="ECO:0000256" key="1">
    <source>
        <dbReference type="ARBA" id="ARBA00022490"/>
    </source>
</evidence>
<dbReference type="InterPro" id="IPR011890">
    <property type="entry name" value="SMC_prok"/>
</dbReference>